<dbReference type="Pfam" id="PF13812">
    <property type="entry name" value="PPR_3"/>
    <property type="match status" value="1"/>
</dbReference>
<organism evidence="3 4">
    <name type="scientific">Prorocentrum cordatum</name>
    <dbReference type="NCBI Taxonomy" id="2364126"/>
    <lineage>
        <taxon>Eukaryota</taxon>
        <taxon>Sar</taxon>
        <taxon>Alveolata</taxon>
        <taxon>Dinophyceae</taxon>
        <taxon>Prorocentrales</taxon>
        <taxon>Prorocentraceae</taxon>
        <taxon>Prorocentrum</taxon>
    </lineage>
</organism>
<proteinExistence type="predicted"/>
<dbReference type="NCBIfam" id="TIGR00756">
    <property type="entry name" value="PPR"/>
    <property type="match status" value="2"/>
</dbReference>
<evidence type="ECO:0000256" key="2">
    <source>
        <dbReference type="PROSITE-ProRule" id="PRU00708"/>
    </source>
</evidence>
<gene>
    <name evidence="3" type="ORF">PCOR1329_LOCUS37771</name>
</gene>
<dbReference type="InterPro" id="IPR002885">
    <property type="entry name" value="PPR_rpt"/>
</dbReference>
<evidence type="ECO:0008006" key="5">
    <source>
        <dbReference type="Google" id="ProtNLM"/>
    </source>
</evidence>
<dbReference type="PROSITE" id="PS51257">
    <property type="entry name" value="PROKAR_LIPOPROTEIN"/>
    <property type="match status" value="1"/>
</dbReference>
<accession>A0ABN9TCH3</accession>
<dbReference type="Gene3D" id="1.25.40.10">
    <property type="entry name" value="Tetratricopeptide repeat domain"/>
    <property type="match status" value="1"/>
</dbReference>
<name>A0ABN9TCH3_9DINO</name>
<feature type="repeat" description="PPR" evidence="2">
    <location>
        <begin position="44"/>
        <end position="78"/>
    </location>
</feature>
<sequence length="120" mass="13420">MWEVKLEPDVISYNAGTSACEKGEQWQRALALLSEMREAKLEPDVISYVAATCACERCGQWRHALSLLSEMRECNVETNDISYNVCTTAYERSSRNSAGFPGYRGIGLSHFRVSCEALCV</sequence>
<protein>
    <recommendedName>
        <fullName evidence="5">Pentatricopeptide repeat-containing protein</fullName>
    </recommendedName>
</protein>
<keyword evidence="4" id="KW-1185">Reference proteome</keyword>
<evidence type="ECO:0000313" key="3">
    <source>
        <dbReference type="EMBL" id="CAK0843427.1"/>
    </source>
</evidence>
<reference evidence="3" key="1">
    <citation type="submission" date="2023-10" db="EMBL/GenBank/DDBJ databases">
        <authorList>
            <person name="Chen Y."/>
            <person name="Shah S."/>
            <person name="Dougan E. K."/>
            <person name="Thang M."/>
            <person name="Chan C."/>
        </authorList>
    </citation>
    <scope>NUCLEOTIDE SEQUENCE [LARGE SCALE GENOMIC DNA]</scope>
</reference>
<dbReference type="PROSITE" id="PS51375">
    <property type="entry name" value="PPR"/>
    <property type="match status" value="2"/>
</dbReference>
<dbReference type="InterPro" id="IPR011990">
    <property type="entry name" value="TPR-like_helical_dom_sf"/>
</dbReference>
<dbReference type="EMBL" id="CAUYUJ010014578">
    <property type="protein sequence ID" value="CAK0843427.1"/>
    <property type="molecule type" value="Genomic_DNA"/>
</dbReference>
<keyword evidence="1" id="KW-0677">Repeat</keyword>
<dbReference type="Proteomes" id="UP001189429">
    <property type="component" value="Unassembled WGS sequence"/>
</dbReference>
<dbReference type="PANTHER" id="PTHR47936:SF1">
    <property type="entry name" value="PENTATRICOPEPTIDE REPEAT-CONTAINING PROTEIN GUN1, CHLOROPLASTIC"/>
    <property type="match status" value="1"/>
</dbReference>
<dbReference type="PANTHER" id="PTHR47936">
    <property type="entry name" value="PPR_LONG DOMAIN-CONTAINING PROTEIN"/>
    <property type="match status" value="1"/>
</dbReference>
<feature type="repeat" description="PPR" evidence="2">
    <location>
        <begin position="9"/>
        <end position="43"/>
    </location>
</feature>
<evidence type="ECO:0000313" key="4">
    <source>
        <dbReference type="Proteomes" id="UP001189429"/>
    </source>
</evidence>
<comment type="caution">
    <text evidence="3">The sequence shown here is derived from an EMBL/GenBank/DDBJ whole genome shotgun (WGS) entry which is preliminary data.</text>
</comment>
<evidence type="ECO:0000256" key="1">
    <source>
        <dbReference type="ARBA" id="ARBA00022737"/>
    </source>
</evidence>